<dbReference type="Pfam" id="PF00441">
    <property type="entry name" value="Acyl-CoA_dh_1"/>
    <property type="match status" value="1"/>
</dbReference>
<dbReference type="Gene3D" id="1.10.540.10">
    <property type="entry name" value="Acyl-CoA dehydrogenase/oxidase, N-terminal domain"/>
    <property type="match status" value="1"/>
</dbReference>
<keyword evidence="10" id="KW-1185">Reference proteome</keyword>
<evidence type="ECO:0000256" key="3">
    <source>
        <dbReference type="ARBA" id="ARBA00022630"/>
    </source>
</evidence>
<comment type="cofactor">
    <cofactor evidence="1 5">
        <name>FAD</name>
        <dbReference type="ChEBI" id="CHEBI:57692"/>
    </cofactor>
</comment>
<dbReference type="Gene3D" id="1.20.140.10">
    <property type="entry name" value="Butyryl-CoA Dehydrogenase, subunit A, domain 3"/>
    <property type="match status" value="1"/>
</dbReference>
<evidence type="ECO:0000256" key="2">
    <source>
        <dbReference type="ARBA" id="ARBA00009347"/>
    </source>
</evidence>
<evidence type="ECO:0000313" key="10">
    <source>
        <dbReference type="Proteomes" id="UP000598174"/>
    </source>
</evidence>
<evidence type="ECO:0000256" key="1">
    <source>
        <dbReference type="ARBA" id="ARBA00001974"/>
    </source>
</evidence>
<dbReference type="EMBL" id="BOMM01000047">
    <property type="protein sequence ID" value="GIE13251.1"/>
    <property type="molecule type" value="Genomic_DNA"/>
</dbReference>
<keyword evidence="3 5" id="KW-0285">Flavoprotein</keyword>
<proteinExistence type="inferred from homology"/>
<sequence>MSNSAWQRLAPPTADRRPSADSGLTEILEALDGYLAEPGTTASLAAAETAGEYPREVLTGMRRHGLAELFVPDRATSPHLGLLNVLTARRSGSLAITVGVNALALLPVYLGGSPEQCEQVTRRLRAGRSAAMLLTELAHGSNLLRNEASAAVTDDGYRLIGEKHLINGGTEHEMLVTFMRTRRSPADRPMEVLRDFSVFLVDRDATTPALPRWRTVPARSADISGVRFENTAVPRTALVGREGDGFSVIQKSLRMSHAGIAALASGAVSGALELAVSHARTRDVYGQPIAGLGAIADHCARMAALDVVVAALAIKASLLAGAMGPAAAYFSAAAKYACCRFAEEAVSEGRQVLGARALLDDSGYSRFVRDILLYGVFDGTSHVMLEDLSWYPPRFAAAGEARPGTFEQLRSSYTAEPQPIRSQAARPWRPYAPALSARCGDLVRLTADPMAARVADLVASFDTVVRAARSSGAWTAGQAMRFEVTGVLAELEALLATAELTLAGARREFGLGPVAEPDEDAARYAISWLGDRLADRLSRLAIEATDTVDPATACRDRVRARVSA</sequence>
<gene>
    <name evidence="9" type="ORF">Afe05nite_50910</name>
</gene>
<dbReference type="InterPro" id="IPR036250">
    <property type="entry name" value="AcylCo_DH-like_C"/>
</dbReference>
<protein>
    <recommendedName>
        <fullName evidence="11">Acyl-CoA dehydrogenase</fullName>
    </recommendedName>
</protein>
<feature type="domain" description="Acyl-CoA oxidase/dehydrogenase middle" evidence="8">
    <location>
        <begin position="131"/>
        <end position="230"/>
    </location>
</feature>
<evidence type="ECO:0000259" key="8">
    <source>
        <dbReference type="Pfam" id="PF02770"/>
    </source>
</evidence>
<dbReference type="Pfam" id="PF02770">
    <property type="entry name" value="Acyl-CoA_dh_M"/>
    <property type="match status" value="1"/>
</dbReference>
<dbReference type="PANTHER" id="PTHR43884:SF19">
    <property type="entry name" value="ACYL-COA DEHYDROGENASE FADE4-RELATED"/>
    <property type="match status" value="1"/>
</dbReference>
<accession>A0A919J9U9</accession>
<reference evidence="9" key="1">
    <citation type="submission" date="2021-01" db="EMBL/GenBank/DDBJ databases">
        <title>Whole genome shotgun sequence of Actinoplanes ferrugineus NBRC 15555.</title>
        <authorList>
            <person name="Komaki H."/>
            <person name="Tamura T."/>
        </authorList>
    </citation>
    <scope>NUCLEOTIDE SEQUENCE</scope>
    <source>
        <strain evidence="9">NBRC 15555</strain>
    </source>
</reference>
<organism evidence="9 10">
    <name type="scientific">Paractinoplanes ferrugineus</name>
    <dbReference type="NCBI Taxonomy" id="113564"/>
    <lineage>
        <taxon>Bacteria</taxon>
        <taxon>Bacillati</taxon>
        <taxon>Actinomycetota</taxon>
        <taxon>Actinomycetes</taxon>
        <taxon>Micromonosporales</taxon>
        <taxon>Micromonosporaceae</taxon>
        <taxon>Paractinoplanes</taxon>
    </lineage>
</organism>
<dbReference type="PANTHER" id="PTHR43884">
    <property type="entry name" value="ACYL-COA DEHYDROGENASE"/>
    <property type="match status" value="1"/>
</dbReference>
<keyword evidence="5" id="KW-0560">Oxidoreductase</keyword>
<dbReference type="InterPro" id="IPR009075">
    <property type="entry name" value="AcylCo_DH/oxidase_C"/>
</dbReference>
<evidence type="ECO:0000256" key="4">
    <source>
        <dbReference type="ARBA" id="ARBA00022827"/>
    </source>
</evidence>
<evidence type="ECO:0008006" key="11">
    <source>
        <dbReference type="Google" id="ProtNLM"/>
    </source>
</evidence>
<name>A0A919J9U9_9ACTN</name>
<dbReference type="SUPFAM" id="SSF56645">
    <property type="entry name" value="Acyl-CoA dehydrogenase NM domain-like"/>
    <property type="match status" value="1"/>
</dbReference>
<dbReference type="SUPFAM" id="SSF47203">
    <property type="entry name" value="Acyl-CoA dehydrogenase C-terminal domain-like"/>
    <property type="match status" value="1"/>
</dbReference>
<dbReference type="InterPro" id="IPR037069">
    <property type="entry name" value="AcylCoA_DH/ox_N_sf"/>
</dbReference>
<dbReference type="GO" id="GO:0003995">
    <property type="term" value="F:acyl-CoA dehydrogenase activity"/>
    <property type="evidence" value="ECO:0007669"/>
    <property type="project" value="TreeGrafter"/>
</dbReference>
<dbReference type="Proteomes" id="UP000598174">
    <property type="component" value="Unassembled WGS sequence"/>
</dbReference>
<dbReference type="Gene3D" id="2.40.110.10">
    <property type="entry name" value="Butyryl-CoA Dehydrogenase, subunit A, domain 2"/>
    <property type="match status" value="1"/>
</dbReference>
<evidence type="ECO:0000313" key="9">
    <source>
        <dbReference type="EMBL" id="GIE13251.1"/>
    </source>
</evidence>
<dbReference type="GO" id="GO:0005886">
    <property type="term" value="C:plasma membrane"/>
    <property type="evidence" value="ECO:0007669"/>
    <property type="project" value="TreeGrafter"/>
</dbReference>
<dbReference type="CDD" id="cd00567">
    <property type="entry name" value="ACAD"/>
    <property type="match status" value="1"/>
</dbReference>
<feature type="region of interest" description="Disordered" evidence="6">
    <location>
        <begin position="1"/>
        <end position="21"/>
    </location>
</feature>
<evidence type="ECO:0000259" key="7">
    <source>
        <dbReference type="Pfam" id="PF00441"/>
    </source>
</evidence>
<dbReference type="AlphaFoldDB" id="A0A919J9U9"/>
<dbReference type="GO" id="GO:0050660">
    <property type="term" value="F:flavin adenine dinucleotide binding"/>
    <property type="evidence" value="ECO:0007669"/>
    <property type="project" value="InterPro"/>
</dbReference>
<dbReference type="InterPro" id="IPR006091">
    <property type="entry name" value="Acyl-CoA_Oxase/DH_mid-dom"/>
</dbReference>
<comment type="similarity">
    <text evidence="2 5">Belongs to the acyl-CoA dehydrogenase family.</text>
</comment>
<dbReference type="RefSeq" id="WP_203819695.1">
    <property type="nucleotide sequence ID" value="NZ_BAAABP010000052.1"/>
</dbReference>
<feature type="domain" description="Acyl-CoA dehydrogenase/oxidase C-terminal" evidence="7">
    <location>
        <begin position="243"/>
        <end position="387"/>
    </location>
</feature>
<keyword evidence="4 5" id="KW-0274">FAD</keyword>
<dbReference type="InterPro" id="IPR046373">
    <property type="entry name" value="Acyl-CoA_Oxase/DH_mid-dom_sf"/>
</dbReference>
<comment type="caution">
    <text evidence="9">The sequence shown here is derived from an EMBL/GenBank/DDBJ whole genome shotgun (WGS) entry which is preliminary data.</text>
</comment>
<evidence type="ECO:0000256" key="6">
    <source>
        <dbReference type="SAM" id="MobiDB-lite"/>
    </source>
</evidence>
<evidence type="ECO:0000256" key="5">
    <source>
        <dbReference type="RuleBase" id="RU362125"/>
    </source>
</evidence>
<dbReference type="InterPro" id="IPR009100">
    <property type="entry name" value="AcylCoA_DH/oxidase_NM_dom_sf"/>
</dbReference>